<dbReference type="RefSeq" id="WP_116390977.1">
    <property type="nucleotide sequence ID" value="NZ_QUQO01000001.1"/>
</dbReference>
<keyword evidence="3" id="KW-0547">Nucleotide-binding</keyword>
<dbReference type="InterPro" id="IPR036615">
    <property type="entry name" value="Mur_ligase_C_dom_sf"/>
</dbReference>
<keyword evidence="1" id="KW-0963">Cytoplasm</keyword>
<comment type="caution">
    <text evidence="5">The sequence shown here is derived from an EMBL/GenBank/DDBJ whole genome shotgun (WGS) entry which is preliminary data.</text>
</comment>
<name>A0A371RFW7_9PROT</name>
<dbReference type="GO" id="GO:0005524">
    <property type="term" value="F:ATP binding"/>
    <property type="evidence" value="ECO:0007669"/>
    <property type="project" value="UniProtKB-KW"/>
</dbReference>
<reference evidence="5 6" key="1">
    <citation type="submission" date="2018-08" db="EMBL/GenBank/DDBJ databases">
        <title>Parvularcula sp. SM1705, isolated from surface water of the South Sea China.</title>
        <authorList>
            <person name="Sun L."/>
        </authorList>
    </citation>
    <scope>NUCLEOTIDE SEQUENCE [LARGE SCALE GENOMIC DNA]</scope>
    <source>
        <strain evidence="5 6">SM1705</strain>
    </source>
</reference>
<dbReference type="InterPro" id="IPR036565">
    <property type="entry name" value="Mur-like_cat_sf"/>
</dbReference>
<dbReference type="SUPFAM" id="SSF53244">
    <property type="entry name" value="MurD-like peptide ligases, peptide-binding domain"/>
    <property type="match status" value="1"/>
</dbReference>
<accession>A0A371RFW7</accession>
<gene>
    <name evidence="5" type="ORF">DX908_03050</name>
</gene>
<organism evidence="5 6">
    <name type="scientific">Parvularcula marina</name>
    <dbReference type="NCBI Taxonomy" id="2292771"/>
    <lineage>
        <taxon>Bacteria</taxon>
        <taxon>Pseudomonadati</taxon>
        <taxon>Pseudomonadota</taxon>
        <taxon>Alphaproteobacteria</taxon>
        <taxon>Parvularculales</taxon>
        <taxon>Parvularculaceae</taxon>
        <taxon>Parvularcula</taxon>
    </lineage>
</organism>
<evidence type="ECO:0000313" key="6">
    <source>
        <dbReference type="Proteomes" id="UP000264589"/>
    </source>
</evidence>
<dbReference type="GO" id="GO:0051301">
    <property type="term" value="P:cell division"/>
    <property type="evidence" value="ECO:0007669"/>
    <property type="project" value="InterPro"/>
</dbReference>
<protein>
    <submittedName>
        <fullName evidence="5">Uncharacterized protein</fullName>
    </submittedName>
</protein>
<dbReference type="PANTHER" id="PTHR43692:SF1">
    <property type="entry name" value="UDP-N-ACETYLMURAMOYLALANINE--D-GLUTAMATE LIGASE"/>
    <property type="match status" value="1"/>
</dbReference>
<dbReference type="Gene3D" id="3.90.190.20">
    <property type="entry name" value="Mur ligase, C-terminal domain"/>
    <property type="match status" value="1"/>
</dbReference>
<evidence type="ECO:0000313" key="5">
    <source>
        <dbReference type="EMBL" id="RFB04348.1"/>
    </source>
</evidence>
<keyword evidence="2" id="KW-0436">Ligase</keyword>
<evidence type="ECO:0000256" key="1">
    <source>
        <dbReference type="ARBA" id="ARBA00022490"/>
    </source>
</evidence>
<dbReference type="InterPro" id="IPR036291">
    <property type="entry name" value="NAD(P)-bd_dom_sf"/>
</dbReference>
<dbReference type="AlphaFoldDB" id="A0A371RFW7"/>
<keyword evidence="4" id="KW-0067">ATP-binding</keyword>
<evidence type="ECO:0000256" key="3">
    <source>
        <dbReference type="ARBA" id="ARBA00022741"/>
    </source>
</evidence>
<dbReference type="InterPro" id="IPR005762">
    <property type="entry name" value="MurD"/>
</dbReference>
<dbReference type="GO" id="GO:0008764">
    <property type="term" value="F:UDP-N-acetylmuramoylalanine-D-glutamate ligase activity"/>
    <property type="evidence" value="ECO:0007669"/>
    <property type="project" value="InterPro"/>
</dbReference>
<dbReference type="PANTHER" id="PTHR43692">
    <property type="entry name" value="UDP-N-ACETYLMURAMOYLALANINE--D-GLUTAMATE LIGASE"/>
    <property type="match status" value="1"/>
</dbReference>
<sequence length="454" mass="47074">MIPLEKFAGQKVGVLGLGPGGRAAVASLHASGAAEVYAWDAHTLRRKETPGDCVPPRVWPMEEMTAVILADGGRGGLSRGVAERAGELKIPVYTELDLFGEALAESGLRDDIKVIAVTGAAGKSVTISIISHILDEQGWDVSIGGDLGQPPLALDAPSPGRVYLLEVPVRRLAGMRSLTVDIPILLNAAGPRQSTEIALAMRALIRICRARAVGGTAIIGVDDPIGQEVCTILRSGKGDADGKGQIIPVSGEATIGHGVFVLEGAAYSIQRGKTQSLGDFSRAKGFLGAHFNQDAAAAIAACLSIGIPPAMIIKSLHSYEGLAGRFECLGAADGIVFIDDSYASNPAAAERAINACPNVFWIGGDAGTREQIGDGAVGSYLLGEQTKDGEGVSPLAQAFKAACDDAAASRDVGAEDAAPVVLFAPGVAPLAGKYRRDEFRKLVSDRMERQALHA</sequence>
<dbReference type="InParanoid" id="A0A371RFW7"/>
<dbReference type="OrthoDB" id="9809796at2"/>
<evidence type="ECO:0000256" key="2">
    <source>
        <dbReference type="ARBA" id="ARBA00022598"/>
    </source>
</evidence>
<dbReference type="Proteomes" id="UP000264589">
    <property type="component" value="Unassembled WGS sequence"/>
</dbReference>
<dbReference type="SUPFAM" id="SSF51735">
    <property type="entry name" value="NAD(P)-binding Rossmann-fold domains"/>
    <property type="match status" value="1"/>
</dbReference>
<evidence type="ECO:0000256" key="4">
    <source>
        <dbReference type="ARBA" id="ARBA00022840"/>
    </source>
</evidence>
<keyword evidence="6" id="KW-1185">Reference proteome</keyword>
<dbReference type="GO" id="GO:0008360">
    <property type="term" value="P:regulation of cell shape"/>
    <property type="evidence" value="ECO:0007669"/>
    <property type="project" value="InterPro"/>
</dbReference>
<dbReference type="EMBL" id="QUQO01000001">
    <property type="protein sequence ID" value="RFB04348.1"/>
    <property type="molecule type" value="Genomic_DNA"/>
</dbReference>
<dbReference type="GO" id="GO:0005737">
    <property type="term" value="C:cytoplasm"/>
    <property type="evidence" value="ECO:0007669"/>
    <property type="project" value="InterPro"/>
</dbReference>
<proteinExistence type="predicted"/>
<dbReference type="Gene3D" id="3.40.1190.10">
    <property type="entry name" value="Mur-like, catalytic domain"/>
    <property type="match status" value="1"/>
</dbReference>
<dbReference type="SUPFAM" id="SSF53623">
    <property type="entry name" value="MurD-like peptide ligases, catalytic domain"/>
    <property type="match status" value="1"/>
</dbReference>